<dbReference type="GO" id="GO:0016747">
    <property type="term" value="F:acyltransferase activity, transferring groups other than amino-acyl groups"/>
    <property type="evidence" value="ECO:0007669"/>
    <property type="project" value="InterPro"/>
</dbReference>
<reference evidence="2 3" key="1">
    <citation type="submission" date="2019-02" db="EMBL/GenBank/DDBJ databases">
        <title>Pedobacter sp. RP-3-11 sp. nov., isolated from Arctic soil.</title>
        <authorList>
            <person name="Dahal R.H."/>
        </authorList>
    </citation>
    <scope>NUCLEOTIDE SEQUENCE [LARGE SCALE GENOMIC DNA]</scope>
    <source>
        <strain evidence="2 3">RP-3-11</strain>
    </source>
</reference>
<evidence type="ECO:0000313" key="2">
    <source>
        <dbReference type="EMBL" id="TCD12973.1"/>
    </source>
</evidence>
<dbReference type="InterPro" id="IPR016181">
    <property type="entry name" value="Acyl_CoA_acyltransferase"/>
</dbReference>
<dbReference type="PROSITE" id="PS51186">
    <property type="entry name" value="GNAT"/>
    <property type="match status" value="1"/>
</dbReference>
<dbReference type="InterPro" id="IPR013653">
    <property type="entry name" value="GCN5-like_dom"/>
</dbReference>
<organism evidence="2 3">
    <name type="scientific">Pedobacter frigidisoli</name>
    <dbReference type="NCBI Taxonomy" id="2530455"/>
    <lineage>
        <taxon>Bacteria</taxon>
        <taxon>Pseudomonadati</taxon>
        <taxon>Bacteroidota</taxon>
        <taxon>Sphingobacteriia</taxon>
        <taxon>Sphingobacteriales</taxon>
        <taxon>Sphingobacteriaceae</taxon>
        <taxon>Pedobacter</taxon>
    </lineage>
</organism>
<sequence>MIKKKYFSTSQEFLNVNAKIIDKNYFAFYSSLMNMLASKQLFQLWDIYDRGQETAYCMWFDENIVVHSFGWTDETLEAIERDLDFPTLTGYTLSGQRIVITDLLEFNDVPYEVIKDRIVYSIDNVSPQEFPDQQIQKAFVEDKLEIAEMSHQYYMEEYQGKGPRTAEYFYDITKSGIENGNIYKLTIDGNICSIAQVISEEKFYPLIGQFFTKSKLRGKGYGYSLLTQLSSLLLSKGHLKVGLLADRANPRSIKIFERVGYLPVYDHLAVLIK</sequence>
<keyword evidence="2" id="KW-0808">Transferase</keyword>
<gene>
    <name evidence="2" type="ORF">EZ449_02700</name>
</gene>
<evidence type="ECO:0000313" key="3">
    <source>
        <dbReference type="Proteomes" id="UP000291485"/>
    </source>
</evidence>
<dbReference type="Gene3D" id="3.40.630.30">
    <property type="match status" value="1"/>
</dbReference>
<feature type="domain" description="N-acetyltransferase" evidence="1">
    <location>
        <begin position="133"/>
        <end position="273"/>
    </location>
</feature>
<keyword evidence="3" id="KW-1185">Reference proteome</keyword>
<protein>
    <submittedName>
        <fullName evidence="2">GNAT family N-acetyltransferase</fullName>
    </submittedName>
</protein>
<dbReference type="AlphaFoldDB" id="A0A4R0PCU6"/>
<dbReference type="Proteomes" id="UP000291485">
    <property type="component" value="Unassembled WGS sequence"/>
</dbReference>
<dbReference type="InterPro" id="IPR000182">
    <property type="entry name" value="GNAT_dom"/>
</dbReference>
<accession>A0A4R0PCU6</accession>
<dbReference type="Pfam" id="PF08445">
    <property type="entry name" value="FR47"/>
    <property type="match status" value="1"/>
</dbReference>
<proteinExistence type="predicted"/>
<dbReference type="EMBL" id="SJSN01000001">
    <property type="protein sequence ID" value="TCD12973.1"/>
    <property type="molecule type" value="Genomic_DNA"/>
</dbReference>
<dbReference type="RefSeq" id="WP_131556406.1">
    <property type="nucleotide sequence ID" value="NZ_SJSN01000001.1"/>
</dbReference>
<dbReference type="OrthoDB" id="3174529at2"/>
<name>A0A4R0PCU6_9SPHI</name>
<evidence type="ECO:0000259" key="1">
    <source>
        <dbReference type="PROSITE" id="PS51186"/>
    </source>
</evidence>
<dbReference type="SUPFAM" id="SSF55729">
    <property type="entry name" value="Acyl-CoA N-acyltransferases (Nat)"/>
    <property type="match status" value="1"/>
</dbReference>
<comment type="caution">
    <text evidence="2">The sequence shown here is derived from an EMBL/GenBank/DDBJ whole genome shotgun (WGS) entry which is preliminary data.</text>
</comment>